<evidence type="ECO:0000313" key="9">
    <source>
        <dbReference type="Proteomes" id="UP000323386"/>
    </source>
</evidence>
<dbReference type="GO" id="GO:0097193">
    <property type="term" value="P:intrinsic apoptotic signaling pathway"/>
    <property type="evidence" value="ECO:0007669"/>
    <property type="project" value="InterPro"/>
</dbReference>
<evidence type="ECO:0000256" key="7">
    <source>
        <dbReference type="SAM" id="MobiDB-lite"/>
    </source>
</evidence>
<evidence type="ECO:0000256" key="1">
    <source>
        <dbReference type="ARBA" id="ARBA00004443"/>
    </source>
</evidence>
<keyword evidence="9" id="KW-1185">Reference proteome</keyword>
<feature type="region of interest" description="Disordered" evidence="7">
    <location>
        <begin position="18"/>
        <end position="80"/>
    </location>
</feature>
<gene>
    <name evidence="8" type="ORF">PSFLO_03005</name>
</gene>
<dbReference type="GO" id="GO:0005743">
    <property type="term" value="C:mitochondrial inner membrane"/>
    <property type="evidence" value="ECO:0007669"/>
    <property type="project" value="UniProtKB-SubCell"/>
</dbReference>
<evidence type="ECO:0000256" key="3">
    <source>
        <dbReference type="ARBA" id="ARBA00022792"/>
    </source>
</evidence>
<protein>
    <submittedName>
        <fullName evidence="8">Uncharacterized protein</fullName>
    </submittedName>
</protein>
<dbReference type="PANTHER" id="PTHR31107">
    <property type="entry name" value="APOPTOGENIC PROTEIN 1, MITOCHONDRIAL"/>
    <property type="match status" value="1"/>
</dbReference>
<evidence type="ECO:0000256" key="6">
    <source>
        <dbReference type="ARBA" id="ARBA00023136"/>
    </source>
</evidence>
<evidence type="ECO:0000256" key="5">
    <source>
        <dbReference type="ARBA" id="ARBA00023128"/>
    </source>
</evidence>
<comment type="subcellular location">
    <subcellularLocation>
        <location evidence="1">Mitochondrion inner membrane</location>
        <topology evidence="1">Peripheral membrane protein</topology>
        <orientation evidence="1">Matrix side</orientation>
    </subcellularLocation>
</comment>
<keyword evidence="4" id="KW-0809">Transit peptide</keyword>
<evidence type="ECO:0000313" key="8">
    <source>
        <dbReference type="EMBL" id="SPO37530.1"/>
    </source>
</evidence>
<name>A0A5C3F088_9BASI</name>
<proteinExistence type="inferred from homology"/>
<dbReference type="EMBL" id="OOIP01000007">
    <property type="protein sequence ID" value="SPO37530.1"/>
    <property type="molecule type" value="Genomic_DNA"/>
</dbReference>
<accession>A0A5C3F088</accession>
<evidence type="ECO:0000256" key="2">
    <source>
        <dbReference type="ARBA" id="ARBA00005453"/>
    </source>
</evidence>
<keyword evidence="3" id="KW-0999">Mitochondrion inner membrane</keyword>
<dbReference type="Proteomes" id="UP000323386">
    <property type="component" value="Unassembled WGS sequence"/>
</dbReference>
<dbReference type="PANTHER" id="PTHR31107:SF2">
    <property type="entry name" value="CYTOCHROME C OXIDASE ASSEMBLY FACTOR 8"/>
    <property type="match status" value="1"/>
</dbReference>
<dbReference type="Pfam" id="PF10231">
    <property type="entry name" value="COA8"/>
    <property type="match status" value="1"/>
</dbReference>
<reference evidence="8 9" key="1">
    <citation type="submission" date="2018-03" db="EMBL/GenBank/DDBJ databases">
        <authorList>
            <person name="Guldener U."/>
        </authorList>
    </citation>
    <scope>NUCLEOTIDE SEQUENCE [LARGE SCALE GENOMIC DNA]</scope>
    <source>
        <strain evidence="8 9">DAOM196992</strain>
    </source>
</reference>
<keyword evidence="5" id="KW-0496">Mitochondrion</keyword>
<sequence length="280" mass="30289">MAPATVAVAAPSARHALRIAATQQHQRTPLRSFASASSSSSSSSSNSATSPSSSSRAARRSSRFSARPGADLVGPPDPLSNLRPVKYGSAFDEAPSSVGASASAVTMSITHPYSLSEFNPAASSFAAAAARPRGHSLYFERLLERLEEAELAHKLRSARADNFNQRFWQDNNARFIQALHEFRSRTTSSKAVATLKSAPAPAPASAPINTNAQESELDIDSDTLATFYSAWLKANATRHRAYNRQLWAQTFGDLAPAFRYQSLRTWAKLVGAVERRLGWH</sequence>
<keyword evidence="6" id="KW-0472">Membrane</keyword>
<dbReference type="AlphaFoldDB" id="A0A5C3F088"/>
<comment type="similarity">
    <text evidence="2">Belongs to the COA8 family.</text>
</comment>
<dbReference type="OrthoDB" id="6246201at2759"/>
<feature type="compositionally biased region" description="Low complexity" evidence="7">
    <location>
        <begin position="31"/>
        <end position="56"/>
    </location>
</feature>
<dbReference type="InterPro" id="IPR018796">
    <property type="entry name" value="COA8"/>
</dbReference>
<organism evidence="8 9">
    <name type="scientific">Pseudozyma flocculosa</name>
    <dbReference type="NCBI Taxonomy" id="84751"/>
    <lineage>
        <taxon>Eukaryota</taxon>
        <taxon>Fungi</taxon>
        <taxon>Dikarya</taxon>
        <taxon>Basidiomycota</taxon>
        <taxon>Ustilaginomycotina</taxon>
        <taxon>Ustilaginomycetes</taxon>
        <taxon>Ustilaginales</taxon>
        <taxon>Ustilaginaceae</taxon>
        <taxon>Pseudozyma</taxon>
    </lineage>
</organism>
<evidence type="ECO:0000256" key="4">
    <source>
        <dbReference type="ARBA" id="ARBA00022946"/>
    </source>
</evidence>